<proteinExistence type="predicted"/>
<accession>A0ABW7Q7D8</accession>
<gene>
    <name evidence="4" type="ORF">ACH3VR_07265</name>
</gene>
<name>A0ABW7Q7D8_9MICO</name>
<evidence type="ECO:0000313" key="4">
    <source>
        <dbReference type="EMBL" id="MFH8250147.1"/>
    </source>
</evidence>
<dbReference type="SUPFAM" id="SSF48452">
    <property type="entry name" value="TPR-like"/>
    <property type="match status" value="1"/>
</dbReference>
<dbReference type="InterPro" id="IPR040840">
    <property type="entry name" value="TcA_TcB_BD"/>
</dbReference>
<reference evidence="4 5" key="1">
    <citation type="submission" date="2024-09" db="EMBL/GenBank/DDBJ databases">
        <authorList>
            <person name="Pan X."/>
        </authorList>
    </citation>
    <scope>NUCLEOTIDE SEQUENCE [LARGE SCALE GENOMIC DNA]</scope>
    <source>
        <strain evidence="4 5">B2969</strain>
    </source>
</reference>
<feature type="region of interest" description="Disordered" evidence="2">
    <location>
        <begin position="271"/>
        <end position="313"/>
    </location>
</feature>
<dbReference type="InterPro" id="IPR011990">
    <property type="entry name" value="TPR-like_helical_dom_sf"/>
</dbReference>
<keyword evidence="1" id="KW-0175">Coiled coil</keyword>
<organism evidence="4 5">
    <name type="scientific">Microbacterium alkaliflavum</name>
    <dbReference type="NCBI Taxonomy" id="3248839"/>
    <lineage>
        <taxon>Bacteria</taxon>
        <taxon>Bacillati</taxon>
        <taxon>Actinomycetota</taxon>
        <taxon>Actinomycetes</taxon>
        <taxon>Micrococcales</taxon>
        <taxon>Microbacteriaceae</taxon>
        <taxon>Microbacterium</taxon>
    </lineage>
</organism>
<feature type="domain" description="Tc toxin complex TcA C-terminal TcB-binding" evidence="3">
    <location>
        <begin position="801"/>
        <end position="1078"/>
    </location>
</feature>
<feature type="coiled-coil region" evidence="1">
    <location>
        <begin position="657"/>
        <end position="719"/>
    </location>
</feature>
<feature type="compositionally biased region" description="Gly residues" evidence="2">
    <location>
        <begin position="283"/>
        <end position="306"/>
    </location>
</feature>
<feature type="compositionally biased region" description="Low complexity" evidence="2">
    <location>
        <begin position="271"/>
        <end position="282"/>
    </location>
</feature>
<evidence type="ECO:0000256" key="2">
    <source>
        <dbReference type="SAM" id="MobiDB-lite"/>
    </source>
</evidence>
<dbReference type="EMBL" id="JBIQWL010000002">
    <property type="protein sequence ID" value="MFH8250147.1"/>
    <property type="molecule type" value="Genomic_DNA"/>
</dbReference>
<keyword evidence="5" id="KW-1185">Reference proteome</keyword>
<sequence>MEFNDASATFLAVSPILRERATLVADMAVAGSGRASDAAKAAVAEVELAIADADAAYQRQSYSAALDGYERARGLIYRFLHPGFDVHTWLGDVHRPPLPIGAVLENSLLEASANLAGVIRPTAVDPVPVTGLIATAAVEPDLVRFTTTGFRPTQEARADLGLASNQALALITDGKPELAVPLLKSALEAAGAPDVEKQTVGATMLTLATALVQTGQGEEAAKVAAHAADAFTAADDKIGAAHAVHTQGIAVALTGDQAAADKLFDKARGAITDAPDPAAPGGAAPGGAAPGGAAPGGAVPGGGIRVPGGLRRDNRDVPVGLVRPLDRLRARVDAPIDRVLVDRLNRVDDGGVAGIPIATTFAASAGLLGGLDSRSPEVLAAVRDKDPETLGVRLPGRVDGWTTTTVVDPADRAAVTKDWAVGINVGTDIVTLGIEDGAMPAAGKIADAVYRRRITATKLIDLGIVAGQSSTTTYYLTHLYAYVLPVKIGDTRFELGQHGLAEESYVEAAGYSYLNDPIESTALWIRLAKNAVEWGSVLYRAENVDGAKAQYGKVIDDQGNVPASTLFTTAGLHTPADVARGLIQHLADRPLPSVQWEIASLVLTAFGFIQQILQGLDYYGLALSPIHTFEYLQSVAKGFAAEAVQAERDYVNFKTRQEATEATRRDLEAAVAMAQAQAEAQRQQYLSAVDDRQSAQAALDLANRRLQDAIRQRDDYAASSWTQIWSQAASTAQGMGSNSWFSEISELADKLDRGESISGERGKLAAAYVFSAGRKNRAYELAKMQDNIAELNAAIPVAQEQVQSAQHRELGAEIAWQAALQKSQLASASLDAFDANLFSADAWSMMASVMKDITRDYMWRAIRIAKLMERAYNFENDTSLSVIKADYGFVVSSGPGGEVKLLGGDGLIDDIESFTYQAIVTKVRKSSRIKDVISIAEAYPAQMAAFRATGLLSFETDLYEFDRLHAGYYGQRIEAVELEFVGLVPEDGINGTLTAGGVTRYRTRTGGVAQRTHVVDTMAVSEYRLRDDVFVFTAETGVRGLFQGIGLGTTWQLHLPKRSNEFDFARIVDVRIVVYYTALFDSALRSSVLAAPPRAGELNRVRDFDLRYDFPEAWYGFYRSGTAAVRLDEVRMPANQESFAIDSVHLRVVAKAGVAASGISLHVVAPSGTQTDVVTDANGVADLTAAAPALVGSTPIGDWQFAVTGGASLTDGAGLHFDRVVSLQLGLDYSFEYPAEAL</sequence>
<evidence type="ECO:0000256" key="1">
    <source>
        <dbReference type="SAM" id="Coils"/>
    </source>
</evidence>
<feature type="coiled-coil region" evidence="1">
    <location>
        <begin position="781"/>
        <end position="808"/>
    </location>
</feature>
<protein>
    <recommendedName>
        <fullName evidence="3">Tc toxin complex TcA C-terminal TcB-binding domain-containing protein</fullName>
    </recommendedName>
</protein>
<evidence type="ECO:0000259" key="3">
    <source>
        <dbReference type="Pfam" id="PF18276"/>
    </source>
</evidence>
<comment type="caution">
    <text evidence="4">The sequence shown here is derived from an EMBL/GenBank/DDBJ whole genome shotgun (WGS) entry which is preliminary data.</text>
</comment>
<dbReference type="Proteomes" id="UP001610861">
    <property type="component" value="Unassembled WGS sequence"/>
</dbReference>
<dbReference type="RefSeq" id="WP_396640083.1">
    <property type="nucleotide sequence ID" value="NZ_JBIQWL010000002.1"/>
</dbReference>
<dbReference type="Pfam" id="PF18276">
    <property type="entry name" value="TcA_TcB_BD"/>
    <property type="match status" value="1"/>
</dbReference>
<evidence type="ECO:0000313" key="5">
    <source>
        <dbReference type="Proteomes" id="UP001610861"/>
    </source>
</evidence>